<dbReference type="InterPro" id="IPR007012">
    <property type="entry name" value="PolA_pol_cen_dom"/>
</dbReference>
<keyword evidence="8" id="KW-0479">Metal-binding</keyword>
<evidence type="ECO:0000256" key="8">
    <source>
        <dbReference type="ARBA" id="ARBA00022723"/>
    </source>
</evidence>
<accession>A0AA86PNX3</accession>
<evidence type="ECO:0000259" key="13">
    <source>
        <dbReference type="Pfam" id="PF04928"/>
    </source>
</evidence>
<comment type="similarity">
    <text evidence="4">Belongs to the poly(A) polymerase family.</text>
</comment>
<evidence type="ECO:0000256" key="9">
    <source>
        <dbReference type="ARBA" id="ARBA00022741"/>
    </source>
</evidence>
<evidence type="ECO:0000256" key="2">
    <source>
        <dbReference type="ARBA" id="ARBA00001946"/>
    </source>
</evidence>
<dbReference type="SUPFAM" id="SSF81301">
    <property type="entry name" value="Nucleotidyltransferase"/>
    <property type="match status" value="1"/>
</dbReference>
<comment type="caution">
    <text evidence="15">The sequence shown here is derived from an EMBL/GenBank/DDBJ whole genome shotgun (WGS) entry which is preliminary data.</text>
</comment>
<evidence type="ECO:0000256" key="12">
    <source>
        <dbReference type="ARBA" id="ARBA00023242"/>
    </source>
</evidence>
<evidence type="ECO:0000256" key="10">
    <source>
        <dbReference type="ARBA" id="ARBA00022840"/>
    </source>
</evidence>
<evidence type="ECO:0000256" key="3">
    <source>
        <dbReference type="ARBA" id="ARBA00004123"/>
    </source>
</evidence>
<evidence type="ECO:0000256" key="11">
    <source>
        <dbReference type="ARBA" id="ARBA00022842"/>
    </source>
</evidence>
<dbReference type="Gene3D" id="3.30.460.10">
    <property type="entry name" value="Beta Polymerase, domain 2"/>
    <property type="match status" value="1"/>
</dbReference>
<evidence type="ECO:0000256" key="1">
    <source>
        <dbReference type="ARBA" id="ARBA00001936"/>
    </source>
</evidence>
<dbReference type="InterPro" id="IPR048840">
    <property type="entry name" value="PolA_pol_NTPase"/>
</dbReference>
<dbReference type="CDD" id="cd05402">
    <property type="entry name" value="NT_PAP_TUTase"/>
    <property type="match status" value="1"/>
</dbReference>
<dbReference type="Pfam" id="PF20750">
    <property type="entry name" value="PAP_NTPase"/>
    <property type="match status" value="1"/>
</dbReference>
<evidence type="ECO:0000256" key="5">
    <source>
        <dbReference type="ARBA" id="ARBA00012388"/>
    </source>
</evidence>
<dbReference type="Gene3D" id="1.10.1410.10">
    <property type="match status" value="1"/>
</dbReference>
<gene>
    <name evidence="15" type="ORF">HINF_LOCUS29352</name>
    <name evidence="16" type="ORF">HINF_LOCUS32209</name>
</gene>
<dbReference type="GO" id="GO:1990817">
    <property type="term" value="F:poly(A) RNA polymerase activity"/>
    <property type="evidence" value="ECO:0007669"/>
    <property type="project" value="UniProtKB-EC"/>
</dbReference>
<dbReference type="GO" id="GO:0046872">
    <property type="term" value="F:metal ion binding"/>
    <property type="evidence" value="ECO:0007669"/>
    <property type="project" value="UniProtKB-KW"/>
</dbReference>
<evidence type="ECO:0000256" key="4">
    <source>
        <dbReference type="ARBA" id="ARBA00010912"/>
    </source>
</evidence>
<dbReference type="Proteomes" id="UP001642409">
    <property type="component" value="Unassembled WGS sequence"/>
</dbReference>
<evidence type="ECO:0000256" key="6">
    <source>
        <dbReference type="ARBA" id="ARBA00022664"/>
    </source>
</evidence>
<dbReference type="SUPFAM" id="SSF81631">
    <property type="entry name" value="PAP/OAS1 substrate-binding domain"/>
    <property type="match status" value="1"/>
</dbReference>
<sequence length="531" mass="60911">MSKAESVEFPPPPKETDYNEQVDATMTQLLNEFVNTAQLVETVEQQSARRDVLQDLEQKISQWVYETYKDTNIQWMTSYRANDPSSRLAFIQPYGSYYLQTHTPSSDIDSVVVFPCYVNETTFFEIFSQQLKQSRDVARADAIVAKFSVLNVVYKGIEIDLQPAILSQYIVSRNIDWLDSKQFDNCKQRTKEVIAAVSTNVKLKNVMGVQFPLFQQLVRILKHACDQLMINGNKIGYFGGINVAILAANLMLISKNRQSLCQLVYNFFAYYGKFSFGSKPIIICEEVGYQPMQAPMQIVTLTKPEINSTSKVTESTKYVIQKQFKSCRRSMEYLMKLISNCLLNPVTKALIKPQVISIIFSQLIDPKPSEDKKLQVANYTIDSHQNYFFKDPDFKAGIMTIQINHPDDNIVKKTQDKIEPMLVMLFNDLEKIKTEVTGQMAKIQYIRPRPSWDITPGQMVFYVGLCKTPGEKEWLAKKLNEIIVGYKIKLRNKMEKEEIEIQKCVLNLQIGIKSGKDILKTKQAALANQQE</sequence>
<feature type="domain" description="Poly(A) polymerase central" evidence="13">
    <location>
        <begin position="214"/>
        <end position="335"/>
    </location>
</feature>
<keyword evidence="7" id="KW-0808">Transferase</keyword>
<keyword evidence="17" id="KW-1185">Reference proteome</keyword>
<evidence type="ECO:0000259" key="14">
    <source>
        <dbReference type="Pfam" id="PF20750"/>
    </source>
</evidence>
<reference evidence="15" key="1">
    <citation type="submission" date="2023-06" db="EMBL/GenBank/DDBJ databases">
        <authorList>
            <person name="Kurt Z."/>
        </authorList>
    </citation>
    <scope>NUCLEOTIDE SEQUENCE</scope>
</reference>
<comment type="cofactor">
    <cofactor evidence="1">
        <name>Mn(2+)</name>
        <dbReference type="ChEBI" id="CHEBI:29035"/>
    </cofactor>
</comment>
<evidence type="ECO:0000313" key="15">
    <source>
        <dbReference type="EMBL" id="CAI9941707.1"/>
    </source>
</evidence>
<keyword evidence="9" id="KW-0547">Nucleotide-binding</keyword>
<comment type="subcellular location">
    <subcellularLocation>
        <location evidence="3">Nucleus</location>
    </subcellularLocation>
</comment>
<dbReference type="PANTHER" id="PTHR10682">
    <property type="entry name" value="POLY A POLYMERASE"/>
    <property type="match status" value="1"/>
</dbReference>
<keyword evidence="11" id="KW-0460">Magnesium</keyword>
<keyword evidence="6" id="KW-0507">mRNA processing</keyword>
<feature type="domain" description="Poly(A) polymerase nucleotidyltransferase" evidence="14">
    <location>
        <begin position="15"/>
        <end position="190"/>
    </location>
</feature>
<reference evidence="16 17" key="2">
    <citation type="submission" date="2024-07" db="EMBL/GenBank/DDBJ databases">
        <authorList>
            <person name="Akdeniz Z."/>
        </authorList>
    </citation>
    <scope>NUCLEOTIDE SEQUENCE [LARGE SCALE GENOMIC DNA]</scope>
</reference>
<dbReference type="GO" id="GO:0005524">
    <property type="term" value="F:ATP binding"/>
    <property type="evidence" value="ECO:0007669"/>
    <property type="project" value="UniProtKB-KW"/>
</dbReference>
<dbReference type="GO" id="GO:0005634">
    <property type="term" value="C:nucleus"/>
    <property type="evidence" value="ECO:0007669"/>
    <property type="project" value="UniProtKB-SubCell"/>
</dbReference>
<keyword evidence="10" id="KW-0067">ATP-binding</keyword>
<comment type="cofactor">
    <cofactor evidence="2">
        <name>Mg(2+)</name>
        <dbReference type="ChEBI" id="CHEBI:18420"/>
    </cofactor>
</comment>
<dbReference type="EC" id="2.7.7.19" evidence="5"/>
<dbReference type="InterPro" id="IPR043519">
    <property type="entry name" value="NT_sf"/>
</dbReference>
<dbReference type="Pfam" id="PF04928">
    <property type="entry name" value="PAP_central"/>
    <property type="match status" value="1"/>
</dbReference>
<proteinExistence type="inferred from homology"/>
<evidence type="ECO:0000256" key="7">
    <source>
        <dbReference type="ARBA" id="ARBA00022679"/>
    </source>
</evidence>
<evidence type="ECO:0000313" key="16">
    <source>
        <dbReference type="EMBL" id="CAL6029268.1"/>
    </source>
</evidence>
<dbReference type="EMBL" id="CAXDID020000109">
    <property type="protein sequence ID" value="CAL6029268.1"/>
    <property type="molecule type" value="Genomic_DNA"/>
</dbReference>
<dbReference type="PANTHER" id="PTHR10682:SF10">
    <property type="entry name" value="POLYNUCLEOTIDE ADENYLYLTRANSFERASE"/>
    <property type="match status" value="1"/>
</dbReference>
<protein>
    <recommendedName>
        <fullName evidence="5">polynucleotide adenylyltransferase</fullName>
        <ecNumber evidence="5">2.7.7.19</ecNumber>
    </recommendedName>
</protein>
<dbReference type="GO" id="GO:0006397">
    <property type="term" value="P:mRNA processing"/>
    <property type="evidence" value="ECO:0007669"/>
    <property type="project" value="UniProtKB-KW"/>
</dbReference>
<dbReference type="EMBL" id="CATOUU010000695">
    <property type="protein sequence ID" value="CAI9941707.1"/>
    <property type="molecule type" value="Genomic_DNA"/>
</dbReference>
<keyword evidence="12" id="KW-0539">Nucleus</keyword>
<organism evidence="15">
    <name type="scientific">Hexamita inflata</name>
    <dbReference type="NCBI Taxonomy" id="28002"/>
    <lineage>
        <taxon>Eukaryota</taxon>
        <taxon>Metamonada</taxon>
        <taxon>Diplomonadida</taxon>
        <taxon>Hexamitidae</taxon>
        <taxon>Hexamitinae</taxon>
        <taxon>Hexamita</taxon>
    </lineage>
</organism>
<evidence type="ECO:0000313" key="17">
    <source>
        <dbReference type="Proteomes" id="UP001642409"/>
    </source>
</evidence>
<name>A0AA86PNX3_9EUKA</name>
<dbReference type="AlphaFoldDB" id="A0AA86PNX3"/>